<evidence type="ECO:0000313" key="11">
    <source>
        <dbReference type="Proteomes" id="UP000449710"/>
    </source>
</evidence>
<keyword evidence="5" id="KW-0547">Nucleotide-binding</keyword>
<evidence type="ECO:0000259" key="9">
    <source>
        <dbReference type="PROSITE" id="PS50893"/>
    </source>
</evidence>
<gene>
    <name evidence="10" type="ORF">ISALK_01170</name>
</gene>
<evidence type="ECO:0000256" key="5">
    <source>
        <dbReference type="ARBA" id="ARBA00022741"/>
    </source>
</evidence>
<dbReference type="InterPro" id="IPR003593">
    <property type="entry name" value="AAA+_ATPase"/>
</dbReference>
<evidence type="ECO:0000256" key="2">
    <source>
        <dbReference type="ARBA" id="ARBA00005417"/>
    </source>
</evidence>
<feature type="domain" description="ABC transporter" evidence="9">
    <location>
        <begin position="4"/>
        <end position="237"/>
    </location>
</feature>
<dbReference type="RefSeq" id="WP_160718404.1">
    <property type="nucleotide sequence ID" value="NZ_SUMG01000001.1"/>
</dbReference>
<evidence type="ECO:0000256" key="7">
    <source>
        <dbReference type="ARBA" id="ARBA00022967"/>
    </source>
</evidence>
<dbReference type="GO" id="GO:0005524">
    <property type="term" value="F:ATP binding"/>
    <property type="evidence" value="ECO:0007669"/>
    <property type="project" value="UniProtKB-KW"/>
</dbReference>
<evidence type="ECO:0000256" key="1">
    <source>
        <dbReference type="ARBA" id="ARBA00004202"/>
    </source>
</evidence>
<dbReference type="EMBL" id="SUMG01000001">
    <property type="protein sequence ID" value="NBG87101.1"/>
    <property type="molecule type" value="Genomic_DNA"/>
</dbReference>
<dbReference type="InterPro" id="IPR027417">
    <property type="entry name" value="P-loop_NTPase"/>
</dbReference>
<evidence type="ECO:0000256" key="8">
    <source>
        <dbReference type="ARBA" id="ARBA00023136"/>
    </source>
</evidence>
<dbReference type="PROSITE" id="PS00211">
    <property type="entry name" value="ABC_TRANSPORTER_1"/>
    <property type="match status" value="1"/>
</dbReference>
<sequence length="269" mass="29537">MEGISVSKMSYTYQGEQPALKNVSFNVTSGKKLAILGANGSGKSTLIQHFNGLILPQKGTVKIREDFVEKKNLKTLRQKVGIIFDQPDDQILASTVWEDVAFGPRNLRLAEEEVQHRVKKALKQMEIEELGEFSPYELSLGQKKKVAIAGVLAMKPEILVFDEPFSGLDPGSREGLKKALDTLHGRGHTLIFTTHNVDIAYQWADQLLILKEGQVLHSGGVEALENEDLLSKGNLELPGLVKLLQGTGIAGKDSAEINRTLKEALGIEK</sequence>
<protein>
    <submittedName>
        <fullName evidence="10">ATP-binding cassette domain-containing protein</fullName>
    </submittedName>
</protein>
<evidence type="ECO:0000256" key="3">
    <source>
        <dbReference type="ARBA" id="ARBA00022448"/>
    </source>
</evidence>
<organism evidence="10 11">
    <name type="scientific">Isachenkonia alkalipeptolytica</name>
    <dbReference type="NCBI Taxonomy" id="2565777"/>
    <lineage>
        <taxon>Bacteria</taxon>
        <taxon>Bacillati</taxon>
        <taxon>Bacillota</taxon>
        <taxon>Clostridia</taxon>
        <taxon>Eubacteriales</taxon>
        <taxon>Clostridiaceae</taxon>
        <taxon>Isachenkonia</taxon>
    </lineage>
</organism>
<dbReference type="SMART" id="SM00382">
    <property type="entry name" value="AAA"/>
    <property type="match status" value="1"/>
</dbReference>
<dbReference type="GO" id="GO:0042626">
    <property type="term" value="F:ATPase-coupled transmembrane transporter activity"/>
    <property type="evidence" value="ECO:0007669"/>
    <property type="project" value="TreeGrafter"/>
</dbReference>
<keyword evidence="8" id="KW-0472">Membrane</keyword>
<dbReference type="InterPro" id="IPR050095">
    <property type="entry name" value="ECF_ABC_transporter_ATP-bd"/>
</dbReference>
<keyword evidence="7" id="KW-1278">Translocase</keyword>
<dbReference type="GO" id="GO:0043190">
    <property type="term" value="C:ATP-binding cassette (ABC) transporter complex"/>
    <property type="evidence" value="ECO:0007669"/>
    <property type="project" value="TreeGrafter"/>
</dbReference>
<evidence type="ECO:0000313" key="10">
    <source>
        <dbReference type="EMBL" id="NBG87101.1"/>
    </source>
</evidence>
<comment type="subcellular location">
    <subcellularLocation>
        <location evidence="1">Cell membrane</location>
        <topology evidence="1">Peripheral membrane protein</topology>
    </subcellularLocation>
</comment>
<accession>A0AA44BE44</accession>
<keyword evidence="4" id="KW-1003">Cell membrane</keyword>
<dbReference type="Gene3D" id="3.40.50.300">
    <property type="entry name" value="P-loop containing nucleotide triphosphate hydrolases"/>
    <property type="match status" value="1"/>
</dbReference>
<dbReference type="SUPFAM" id="SSF52540">
    <property type="entry name" value="P-loop containing nucleoside triphosphate hydrolases"/>
    <property type="match status" value="1"/>
</dbReference>
<dbReference type="PANTHER" id="PTHR43553">
    <property type="entry name" value="HEAVY METAL TRANSPORTER"/>
    <property type="match status" value="1"/>
</dbReference>
<dbReference type="Proteomes" id="UP000449710">
    <property type="component" value="Unassembled WGS sequence"/>
</dbReference>
<proteinExistence type="inferred from homology"/>
<name>A0AA44BE44_9CLOT</name>
<keyword evidence="3" id="KW-0813">Transport</keyword>
<dbReference type="FunFam" id="3.40.50.300:FF:000224">
    <property type="entry name" value="Energy-coupling factor transporter ATP-binding protein EcfA"/>
    <property type="match status" value="1"/>
</dbReference>
<dbReference type="InterPro" id="IPR015856">
    <property type="entry name" value="ABC_transpr_CbiO/EcfA_su"/>
</dbReference>
<evidence type="ECO:0000256" key="4">
    <source>
        <dbReference type="ARBA" id="ARBA00022475"/>
    </source>
</evidence>
<dbReference type="GO" id="GO:0016887">
    <property type="term" value="F:ATP hydrolysis activity"/>
    <property type="evidence" value="ECO:0007669"/>
    <property type="project" value="InterPro"/>
</dbReference>
<evidence type="ECO:0000256" key="6">
    <source>
        <dbReference type="ARBA" id="ARBA00022840"/>
    </source>
</evidence>
<dbReference type="PROSITE" id="PS50893">
    <property type="entry name" value="ABC_TRANSPORTER_2"/>
    <property type="match status" value="1"/>
</dbReference>
<comment type="caution">
    <text evidence="10">The sequence shown here is derived from an EMBL/GenBank/DDBJ whole genome shotgun (WGS) entry which is preliminary data.</text>
</comment>
<reference evidence="10 11" key="1">
    <citation type="submission" date="2019-04" db="EMBL/GenBank/DDBJ databases">
        <title>Isachenkonia alkalipeptolytica gen. nov. sp. nov. a new anaerobic, alkiliphilic organothrophic bacterium capable to reduce synthesized ferrihydrite isolated from a soda lake.</title>
        <authorList>
            <person name="Toshchakov S.V."/>
            <person name="Zavarzina D.G."/>
            <person name="Zhilina T.N."/>
            <person name="Kostrikina N.A."/>
            <person name="Kublanov I.V."/>
        </authorList>
    </citation>
    <scope>NUCLEOTIDE SEQUENCE [LARGE SCALE GENOMIC DNA]</scope>
    <source>
        <strain evidence="10 11">Z-1701</strain>
    </source>
</reference>
<dbReference type="InterPro" id="IPR017871">
    <property type="entry name" value="ABC_transporter-like_CS"/>
</dbReference>
<dbReference type="AlphaFoldDB" id="A0AA44BE44"/>
<keyword evidence="11" id="KW-1185">Reference proteome</keyword>
<dbReference type="CDD" id="cd03225">
    <property type="entry name" value="ABC_cobalt_CbiO_domain1"/>
    <property type="match status" value="1"/>
</dbReference>
<dbReference type="InterPro" id="IPR003439">
    <property type="entry name" value="ABC_transporter-like_ATP-bd"/>
</dbReference>
<dbReference type="Pfam" id="PF00005">
    <property type="entry name" value="ABC_tran"/>
    <property type="match status" value="1"/>
</dbReference>
<keyword evidence="6 10" id="KW-0067">ATP-binding</keyword>
<comment type="similarity">
    <text evidence="2">Belongs to the ABC transporter superfamily.</text>
</comment>